<feature type="compositionally biased region" description="Polar residues" evidence="1">
    <location>
        <begin position="1002"/>
        <end position="1015"/>
    </location>
</feature>
<feature type="compositionally biased region" description="Low complexity" evidence="1">
    <location>
        <begin position="457"/>
        <end position="466"/>
    </location>
</feature>
<feature type="non-terminal residue" evidence="3">
    <location>
        <position position="1412"/>
    </location>
</feature>
<feature type="compositionally biased region" description="Polar residues" evidence="1">
    <location>
        <begin position="311"/>
        <end position="320"/>
    </location>
</feature>
<feature type="compositionally biased region" description="Acidic residues" evidence="1">
    <location>
        <begin position="530"/>
        <end position="539"/>
    </location>
</feature>
<feature type="domain" description="BRCT" evidence="2">
    <location>
        <begin position="1199"/>
        <end position="1246"/>
    </location>
</feature>
<comment type="caution">
    <text evidence="3">The sequence shown here is derived from an EMBL/GenBank/DDBJ whole genome shotgun (WGS) entry which is preliminary data.</text>
</comment>
<feature type="compositionally biased region" description="Polar residues" evidence="1">
    <location>
        <begin position="1367"/>
        <end position="1379"/>
    </location>
</feature>
<feature type="compositionally biased region" description="Polar residues" evidence="1">
    <location>
        <begin position="387"/>
        <end position="406"/>
    </location>
</feature>
<dbReference type="SUPFAM" id="SSF52113">
    <property type="entry name" value="BRCT domain"/>
    <property type="match status" value="1"/>
</dbReference>
<feature type="compositionally biased region" description="Low complexity" evidence="1">
    <location>
        <begin position="21"/>
        <end position="33"/>
    </location>
</feature>
<evidence type="ECO:0000256" key="1">
    <source>
        <dbReference type="SAM" id="MobiDB-lite"/>
    </source>
</evidence>
<feature type="compositionally biased region" description="Polar residues" evidence="1">
    <location>
        <begin position="900"/>
        <end position="912"/>
    </location>
</feature>
<accession>A0ABR4HTI7</accession>
<feature type="region of interest" description="Disordered" evidence="1">
    <location>
        <begin position="791"/>
        <end position="1135"/>
    </location>
</feature>
<dbReference type="PANTHER" id="PTHR14625:SF3">
    <property type="entry name" value="MICROCEPHALIN"/>
    <property type="match status" value="1"/>
</dbReference>
<proteinExistence type="predicted"/>
<organism evidence="3 4">
    <name type="scientific">Aspergillus cavernicola</name>
    <dbReference type="NCBI Taxonomy" id="176166"/>
    <lineage>
        <taxon>Eukaryota</taxon>
        <taxon>Fungi</taxon>
        <taxon>Dikarya</taxon>
        <taxon>Ascomycota</taxon>
        <taxon>Pezizomycotina</taxon>
        <taxon>Eurotiomycetes</taxon>
        <taxon>Eurotiomycetidae</taxon>
        <taxon>Eurotiales</taxon>
        <taxon>Aspergillaceae</taxon>
        <taxon>Aspergillus</taxon>
        <taxon>Aspergillus subgen. Nidulantes</taxon>
    </lineage>
</organism>
<feature type="region of interest" description="Disordered" evidence="1">
    <location>
        <begin position="1278"/>
        <end position="1328"/>
    </location>
</feature>
<evidence type="ECO:0000259" key="2">
    <source>
        <dbReference type="PROSITE" id="PS50172"/>
    </source>
</evidence>
<feature type="compositionally biased region" description="Acidic residues" evidence="1">
    <location>
        <begin position="599"/>
        <end position="618"/>
    </location>
</feature>
<dbReference type="CDD" id="cd17716">
    <property type="entry name" value="BRCT_microcephalin_rpt1"/>
    <property type="match status" value="1"/>
</dbReference>
<dbReference type="PROSITE" id="PS50172">
    <property type="entry name" value="BRCT"/>
    <property type="match status" value="1"/>
</dbReference>
<dbReference type="EMBL" id="JBFXLS010000081">
    <property type="protein sequence ID" value="KAL2818808.1"/>
    <property type="molecule type" value="Genomic_DNA"/>
</dbReference>
<dbReference type="Gene3D" id="3.40.50.10190">
    <property type="entry name" value="BRCT domain"/>
    <property type="match status" value="1"/>
</dbReference>
<dbReference type="PANTHER" id="PTHR14625">
    <property type="entry name" value="MICROCEPHALIN"/>
    <property type="match status" value="1"/>
</dbReference>
<feature type="compositionally biased region" description="Low complexity" evidence="1">
    <location>
        <begin position="1119"/>
        <end position="1135"/>
    </location>
</feature>
<feature type="region of interest" description="Disordered" evidence="1">
    <location>
        <begin position="195"/>
        <end position="747"/>
    </location>
</feature>
<feature type="compositionally biased region" description="Basic and acidic residues" evidence="1">
    <location>
        <begin position="643"/>
        <end position="653"/>
    </location>
</feature>
<feature type="compositionally biased region" description="Polar residues" evidence="1">
    <location>
        <begin position="1282"/>
        <end position="1302"/>
    </location>
</feature>
<feature type="region of interest" description="Disordered" evidence="1">
    <location>
        <begin position="1367"/>
        <end position="1390"/>
    </location>
</feature>
<dbReference type="InterPro" id="IPR001357">
    <property type="entry name" value="BRCT_dom"/>
</dbReference>
<keyword evidence="4" id="KW-1185">Reference proteome</keyword>
<dbReference type="Proteomes" id="UP001610335">
    <property type="component" value="Unassembled WGS sequence"/>
</dbReference>
<dbReference type="InterPro" id="IPR036420">
    <property type="entry name" value="BRCT_dom_sf"/>
</dbReference>
<feature type="compositionally biased region" description="Acidic residues" evidence="1">
    <location>
        <begin position="708"/>
        <end position="728"/>
    </location>
</feature>
<protein>
    <recommendedName>
        <fullName evidence="2">BRCT domain-containing protein</fullName>
    </recommendedName>
</protein>
<reference evidence="3 4" key="1">
    <citation type="submission" date="2024-07" db="EMBL/GenBank/DDBJ databases">
        <title>Section-level genome sequencing and comparative genomics of Aspergillus sections Usti and Cavernicolus.</title>
        <authorList>
            <consortium name="Lawrence Berkeley National Laboratory"/>
            <person name="Nybo J.L."/>
            <person name="Vesth T.C."/>
            <person name="Theobald S."/>
            <person name="Frisvad J.C."/>
            <person name="Larsen T.O."/>
            <person name="Kjaerboelling I."/>
            <person name="Rothschild-Mancinelli K."/>
            <person name="Lyhne E.K."/>
            <person name="Kogle M.E."/>
            <person name="Barry K."/>
            <person name="Clum A."/>
            <person name="Na H."/>
            <person name="Ledsgaard L."/>
            <person name="Lin J."/>
            <person name="Lipzen A."/>
            <person name="Kuo A."/>
            <person name="Riley R."/>
            <person name="Mondo S."/>
            <person name="LaButti K."/>
            <person name="Haridas S."/>
            <person name="Pangalinan J."/>
            <person name="Salamov A.A."/>
            <person name="Simmons B.A."/>
            <person name="Magnuson J.K."/>
            <person name="Chen J."/>
            <person name="Drula E."/>
            <person name="Henrissat B."/>
            <person name="Wiebenga A."/>
            <person name="Lubbers R.J."/>
            <person name="Gomes A.C."/>
            <person name="Makela M.R."/>
            <person name="Stajich J."/>
            <person name="Grigoriev I.V."/>
            <person name="Mortensen U.H."/>
            <person name="De vries R.P."/>
            <person name="Baker S.E."/>
            <person name="Andersen M.R."/>
        </authorList>
    </citation>
    <scope>NUCLEOTIDE SEQUENCE [LARGE SCALE GENOMIC DNA]</scope>
    <source>
        <strain evidence="3 4">CBS 600.67</strain>
    </source>
</reference>
<feature type="compositionally biased region" description="Basic and acidic residues" evidence="1">
    <location>
        <begin position="920"/>
        <end position="930"/>
    </location>
</feature>
<feature type="compositionally biased region" description="Polar residues" evidence="1">
    <location>
        <begin position="1089"/>
        <end position="1106"/>
    </location>
</feature>
<dbReference type="InterPro" id="IPR022047">
    <property type="entry name" value="Microcephalin-like"/>
</dbReference>
<feature type="compositionally biased region" description="Basic and acidic residues" evidence="1">
    <location>
        <begin position="661"/>
        <end position="670"/>
    </location>
</feature>
<feature type="region of interest" description="Disordered" evidence="1">
    <location>
        <begin position="1"/>
        <end position="179"/>
    </location>
</feature>
<feature type="compositionally biased region" description="Low complexity" evidence="1">
    <location>
        <begin position="1047"/>
        <end position="1058"/>
    </location>
</feature>
<feature type="compositionally biased region" description="Basic and acidic residues" evidence="1">
    <location>
        <begin position="158"/>
        <end position="169"/>
    </location>
</feature>
<feature type="compositionally biased region" description="Acidic residues" evidence="1">
    <location>
        <begin position="555"/>
        <end position="581"/>
    </location>
</feature>
<sequence length="1412" mass="153744">MARAAVIPQSPPKRATRGRAKGTTTNKATGKQASRITKATKAAETKRNVRTAAAVDSETEDETDDEIGVIESKSQGKTTGANKSKPVALKSGRGRRVAAVVENGSESEDDDDELAQSDAPKKRAGRPKAKAVKEEATTKTAATSKPRGRPKGTSVKSASEEDVLKENTRKNARGVDLSSSQQGLAEIFITTNSSTLRGPAKKKKVTFQEMSDSESEVEMSEPAPTTRRRKGTVVAKDQEGLGAKPVRKAPTPGTRGRKPAATKKGGAKPLSPKKATQVAKAISSYVSSDGDDDELNGGKDDIKLVVHSSHKQGQGNTGLSSPVRRINFTPGKISKTLDENGEPALAPPKAFDFGDSLFMSSPARRPPPSPFHFTLKETPKRSGLSLRESTNPLARPESTPTQNSPLRASPKKANLGTPGRGSLFLRGGEGVPQPSFTPAQNSPLKLSPKKGIFGAFSSQQPSQQPSTPFKSSLLRSPARKVVTPFKSSRAPVPSSLCKESRLQIDSESDDETVSMYDESPLRGQNLEGATELEAEDGADEGARRDSPINQRNGFSDEEDVAQSDQDSTEEPDQEEFDEEDGMSPLEVDERAEDVHTEQEVENMLDEVEADLTENETEGPFDVFGSGSEDNDLEEFESTTPTDGYEKGTKRVETFEPDLGAEQEHADFHEESDMEEDVVPAPSAYRHSLNNGLEDVFTEKSPSQKFEAEDNAMSDANDEGSFSDDDSVDLDYSKHHEGVTNEPTLVGEMDTNHLTSLGPIQPYEIEEVEDTPFVNFLLTHWAPTLPCVEYEPIDTEDIPPHPNESQDEQNNVPESPVLMSSPEQNTPSDNKEETQEPTPPNRRPRFTLLAEQLSQWKASSPAKDEGRRPRRRGVFSLAGRSSDVPSDTARAPSTDIFANAPSFSSINRSQNEDSPAPALEIHQDKEDLVVDKDEDLDSENSARQPMAEIIPDQKSAPETPTPEAEVAGDEVEEPAETANYPVLELPEDEKENEGLRLPIPVTPSKTPSLNPQTYHTVSKVPLKAGGEISPLKNSRKRGRSLSITSPVRSSPRLRGLILPRPRDRGSGFSPGLVPRTFHRLPESPPRKSPKLQQGSVRKSQARRSISTPVVAPRTHRSKTPSRSSSPSKSSQKQVSTYGDCLRGTVVYVDVHTTEGEDASGIFIELLSQMGARCIKHWSWNPRLSVSPEESAVSEGKVGITHVVFKDGGVRTLEKVRQAAGLVKCIGVGWVLDCERENKWLDEVPYAVDSSIIPRGGAKRRKSMEPRALSNLNGTLIKAEMAGPSSSRKSSMATSNFVRSTTPQSHDDPSTPEGTPRYQPSHTEDQRYWQTPRTPGVAALGYNFDSIDMSPATPFYLSQRSRLVQQTCPPKQTRQGLFSKTGSEEEPSQRLTAKLEAARRKSLAFKPAIGSPLI</sequence>
<name>A0ABR4HTI7_9EURO</name>
<gene>
    <name evidence="3" type="ORF">BDW59DRAFT_151861</name>
</gene>
<feature type="compositionally biased region" description="Acidic residues" evidence="1">
    <location>
        <begin position="57"/>
        <end position="68"/>
    </location>
</feature>
<feature type="compositionally biased region" description="Polar residues" evidence="1">
    <location>
        <begin position="72"/>
        <end position="82"/>
    </location>
</feature>
<feature type="compositionally biased region" description="Acidic residues" evidence="1">
    <location>
        <begin position="105"/>
        <end position="115"/>
    </location>
</feature>
<feature type="compositionally biased region" description="Polar residues" evidence="1">
    <location>
        <begin position="434"/>
        <end position="444"/>
    </location>
</feature>
<evidence type="ECO:0000313" key="3">
    <source>
        <dbReference type="EMBL" id="KAL2818808.1"/>
    </source>
</evidence>
<feature type="compositionally biased region" description="Acidic residues" evidence="1">
    <location>
        <begin position="965"/>
        <end position="974"/>
    </location>
</feature>
<evidence type="ECO:0000313" key="4">
    <source>
        <dbReference type="Proteomes" id="UP001610335"/>
    </source>
</evidence>